<evidence type="ECO:0000313" key="3">
    <source>
        <dbReference type="Proteomes" id="UP000199615"/>
    </source>
</evidence>
<organism evidence="2 3">
    <name type="scientific">Rhodopseudomonas pseudopalustris</name>
    <dbReference type="NCBI Taxonomy" id="1513892"/>
    <lineage>
        <taxon>Bacteria</taxon>
        <taxon>Pseudomonadati</taxon>
        <taxon>Pseudomonadota</taxon>
        <taxon>Alphaproteobacteria</taxon>
        <taxon>Hyphomicrobiales</taxon>
        <taxon>Nitrobacteraceae</taxon>
        <taxon>Rhodopseudomonas</taxon>
    </lineage>
</organism>
<dbReference type="Gene3D" id="1.20.120.520">
    <property type="entry name" value="nmb1532 protein domain like"/>
    <property type="match status" value="1"/>
</dbReference>
<dbReference type="PANTHER" id="PTHR39966">
    <property type="entry name" value="BLL2471 PROTEIN-RELATED"/>
    <property type="match status" value="1"/>
</dbReference>
<accession>A0A1H8PBT8</accession>
<dbReference type="AlphaFoldDB" id="A0A1H8PBT8"/>
<dbReference type="CDD" id="cd12108">
    <property type="entry name" value="Hr-like"/>
    <property type="match status" value="1"/>
</dbReference>
<keyword evidence="3" id="KW-1185">Reference proteome</keyword>
<feature type="domain" description="Hemerythrin-like" evidence="1">
    <location>
        <begin position="4"/>
        <end position="138"/>
    </location>
</feature>
<proteinExistence type="predicted"/>
<dbReference type="PANTHER" id="PTHR39966:SF1">
    <property type="entry name" value="HEMERYTHRIN-LIKE DOMAIN-CONTAINING PROTEIN"/>
    <property type="match status" value="1"/>
</dbReference>
<gene>
    <name evidence="2" type="ORF">SAMN05444123_102491</name>
</gene>
<reference evidence="3" key="1">
    <citation type="submission" date="2016-10" db="EMBL/GenBank/DDBJ databases">
        <authorList>
            <person name="Varghese N."/>
            <person name="Submissions S."/>
        </authorList>
    </citation>
    <scope>NUCLEOTIDE SEQUENCE [LARGE SCALE GENOMIC DNA]</scope>
    <source>
        <strain evidence="3">DSM 123</strain>
    </source>
</reference>
<dbReference type="RefSeq" id="WP_011501900.1">
    <property type="nucleotide sequence ID" value="NZ_FODT01000002.1"/>
</dbReference>
<dbReference type="EMBL" id="FODT01000002">
    <property type="protein sequence ID" value="SEO39412.1"/>
    <property type="molecule type" value="Genomic_DNA"/>
</dbReference>
<evidence type="ECO:0000313" key="2">
    <source>
        <dbReference type="EMBL" id="SEO39412.1"/>
    </source>
</evidence>
<dbReference type="Proteomes" id="UP000199615">
    <property type="component" value="Unassembled WGS sequence"/>
</dbReference>
<evidence type="ECO:0000259" key="1">
    <source>
        <dbReference type="Pfam" id="PF01814"/>
    </source>
</evidence>
<dbReference type="GO" id="GO:0005886">
    <property type="term" value="C:plasma membrane"/>
    <property type="evidence" value="ECO:0007669"/>
    <property type="project" value="TreeGrafter"/>
</dbReference>
<dbReference type="OrthoDB" id="7349010at2"/>
<dbReference type="Pfam" id="PF01814">
    <property type="entry name" value="Hemerythrin"/>
    <property type="match status" value="1"/>
</dbReference>
<protein>
    <submittedName>
        <fullName evidence="2">Hemerythrin-like domain-containing protein</fullName>
    </submittedName>
</protein>
<dbReference type="InterPro" id="IPR012312">
    <property type="entry name" value="Hemerythrin-like"/>
</dbReference>
<sequence length="197" mass="22926">MSRIIELLHEEHRNIAKLLSVIERELSVFDRRERPDYEIFQAIIQYFKEYPEACHHPKEDVVYQILKERNPAVAGAVGDVEAEHEVEGERLARFAKVVDDVLADQELPRQTFHAAAQDFLEHQRRHMAKEEQLLFPAALETLTAEDWAKIDARIEASKDPMFDGETTNKFQNLYATILRWEQETEEDRNRAAAAAAR</sequence>
<name>A0A1H8PBT8_9BRAD</name>